<dbReference type="InterPro" id="IPR008978">
    <property type="entry name" value="HSP20-like_chaperone"/>
</dbReference>
<protein>
    <submittedName>
        <fullName evidence="4">PIH1 family</fullName>
    </submittedName>
</protein>
<organism evidence="4 5">
    <name type="scientific">Carpediemonas membranifera</name>
    <dbReference type="NCBI Taxonomy" id="201153"/>
    <lineage>
        <taxon>Eukaryota</taxon>
        <taxon>Metamonada</taxon>
        <taxon>Carpediemonas-like organisms</taxon>
        <taxon>Carpediemonas</taxon>
    </lineage>
</organism>
<evidence type="ECO:0000313" key="5">
    <source>
        <dbReference type="Proteomes" id="UP000717585"/>
    </source>
</evidence>
<proteinExistence type="inferred from homology"/>
<dbReference type="AlphaFoldDB" id="A0A8J6E0C8"/>
<feature type="compositionally biased region" description="Low complexity" evidence="2">
    <location>
        <begin position="91"/>
        <end position="115"/>
    </location>
</feature>
<comment type="similarity">
    <text evidence="1">Belongs to the PIH1 family.</text>
</comment>
<dbReference type="GO" id="GO:0005737">
    <property type="term" value="C:cytoplasm"/>
    <property type="evidence" value="ECO:0007669"/>
    <property type="project" value="TreeGrafter"/>
</dbReference>
<dbReference type="SUPFAM" id="SSF49764">
    <property type="entry name" value="HSP20-like chaperones"/>
    <property type="match status" value="1"/>
</dbReference>
<evidence type="ECO:0000313" key="4">
    <source>
        <dbReference type="EMBL" id="KAG9392033.1"/>
    </source>
</evidence>
<evidence type="ECO:0000256" key="1">
    <source>
        <dbReference type="ARBA" id="ARBA00008511"/>
    </source>
</evidence>
<evidence type="ECO:0000259" key="3">
    <source>
        <dbReference type="Pfam" id="PF18201"/>
    </source>
</evidence>
<dbReference type="PANTHER" id="PTHR22997:SF0">
    <property type="entry name" value="PIH1 DOMAIN-CONTAINING PROTEIN 1"/>
    <property type="match status" value="1"/>
</dbReference>
<accession>A0A8J6E0C8</accession>
<name>A0A8J6E0C8_9EUKA</name>
<dbReference type="CDD" id="cd00298">
    <property type="entry name" value="ACD_sHsps_p23-like"/>
    <property type="match status" value="1"/>
</dbReference>
<gene>
    <name evidence="4" type="ORF">J8273_6624</name>
</gene>
<dbReference type="PANTHER" id="PTHR22997">
    <property type="entry name" value="PIH1 DOMAIN-CONTAINING PROTEIN 1"/>
    <property type="match status" value="1"/>
</dbReference>
<evidence type="ECO:0000256" key="2">
    <source>
        <dbReference type="SAM" id="MobiDB-lite"/>
    </source>
</evidence>
<dbReference type="OrthoDB" id="546764at2759"/>
<dbReference type="InterPro" id="IPR050734">
    <property type="entry name" value="PIH1/Kintoun_subfamily"/>
</dbReference>
<dbReference type="InterPro" id="IPR041442">
    <property type="entry name" value="PIH1D1/2/3_CS-like"/>
</dbReference>
<dbReference type="Proteomes" id="UP000717585">
    <property type="component" value="Unassembled WGS sequence"/>
</dbReference>
<keyword evidence="5" id="KW-1185">Reference proteome</keyword>
<reference evidence="4" key="1">
    <citation type="submission" date="2021-05" db="EMBL/GenBank/DDBJ databases">
        <title>A free-living protist that lacks canonical eukaryotic 1 DNA replication and segregation systems.</title>
        <authorList>
            <person name="Salas-Leiva D.E."/>
            <person name="Tromer E.C."/>
            <person name="Curtis B.A."/>
            <person name="Jerlstrom-Hultqvist J."/>
            <person name="Kolisko M."/>
            <person name="Yi Z."/>
            <person name="Salas-Leiva J.S."/>
            <person name="Gallot-Lavallee L."/>
            <person name="Kops G.J.P.L."/>
            <person name="Archibald J.M."/>
            <person name="Simpson A.G.B."/>
            <person name="Roger A.J."/>
        </authorList>
    </citation>
    <scope>NUCLEOTIDE SEQUENCE</scope>
    <source>
        <strain evidence="4">BICM</strain>
    </source>
</reference>
<feature type="region of interest" description="Disordered" evidence="2">
    <location>
        <begin position="57"/>
        <end position="138"/>
    </location>
</feature>
<feature type="domain" description="PIH1D1/2/3 CS-like" evidence="3">
    <location>
        <begin position="136"/>
        <end position="229"/>
    </location>
</feature>
<feature type="compositionally biased region" description="Polar residues" evidence="2">
    <location>
        <begin position="72"/>
        <end position="81"/>
    </location>
</feature>
<dbReference type="EMBL" id="JAHDYR010000040">
    <property type="protein sequence ID" value="KAG9392033.1"/>
    <property type="molecule type" value="Genomic_DNA"/>
</dbReference>
<sequence length="232" mass="26258">MSGEKEDFKISQKEANRIKECFKDPKFVELFADYAKQISDPENFLKYSEEIRKLEEQNRNDPKIWQQEVAEFTQSATQQKPSKAAARPVQRKPAQPKQQPKKVAQPQPTKPVQAPSLGKPMIQVTASRPASKTEPETPEYSVAYKEALNWSDHFSVQFKVKSGTPDAIRLTVALPAQPRIEDIDLDVEPQWVELVVPGQYQLELPLAFPVDAEAVSADYRGGRLVLEMPVVK</sequence>
<dbReference type="Pfam" id="PF18201">
    <property type="entry name" value="PIH1_CS"/>
    <property type="match status" value="1"/>
</dbReference>
<comment type="caution">
    <text evidence="4">The sequence shown here is derived from an EMBL/GenBank/DDBJ whole genome shotgun (WGS) entry which is preliminary data.</text>
</comment>